<dbReference type="PDB" id="6MMC">
    <property type="method" value="X-ray"/>
    <property type="resolution" value="1.42 A"/>
    <property type="chains" value="A=2-104"/>
</dbReference>
<feature type="binding site" evidence="4">
    <location>
        <position position="65"/>
    </location>
    <ligand>
        <name>AMP</name>
        <dbReference type="ChEBI" id="CHEBI:456215"/>
        <label>1</label>
    </ligand>
</feature>
<feature type="binding site" evidence="2 6">
    <location>
        <position position="65"/>
    </location>
    <ligand>
        <name>ATP</name>
        <dbReference type="ChEBI" id="CHEBI:30616"/>
    </ligand>
</feature>
<feature type="binding site" evidence="3">
    <location>
        <position position="30"/>
    </location>
    <ligand>
        <name>ADP</name>
        <dbReference type="ChEBI" id="CHEBI:456216"/>
    </ligand>
</feature>
<sequence>MSQQVWKLVIITEEILLKKVSKIIKEAGASGYTVLAAAGEGSRNVRSTGEPSVSHAYSNIKFEVLTASRELADQIQDKVVAKYFDDYSCITYISTVEALRAHKF</sequence>
<dbReference type="EMBL" id="DS990556">
    <property type="protein sequence ID" value="EDY38792.1"/>
    <property type="molecule type" value="Genomic_DNA"/>
</dbReference>
<dbReference type="PDB" id="6NTB">
    <property type="method" value="X-ray"/>
    <property type="resolution" value="1.90 A"/>
    <property type="chains" value="A/B/C=2-104"/>
</dbReference>
<keyword evidence="2 3" id="KW-0547">Nucleotide-binding</keyword>
<feature type="binding site" evidence="2 6">
    <location>
        <position position="44"/>
    </location>
    <ligand>
        <name>ATP</name>
        <dbReference type="ChEBI" id="CHEBI:30616"/>
    </ligand>
</feature>
<feature type="binding site" evidence="3">
    <location>
        <position position="59"/>
    </location>
    <ligand>
        <name>ADP</name>
        <dbReference type="ChEBI" id="CHEBI:456216"/>
    </ligand>
</feature>
<feature type="binding site" evidence="4">
    <location>
        <position position="89"/>
    </location>
    <ligand>
        <name>AMP</name>
        <dbReference type="ChEBI" id="CHEBI:456215"/>
        <label>1</label>
    </ligand>
</feature>
<feature type="binding site" evidence="5">
    <location>
        <position position="31"/>
    </location>
    <ligand>
        <name>3',5'-cyclic AMP</name>
        <dbReference type="ChEBI" id="CHEBI:58165"/>
    </ligand>
</feature>
<feature type="binding site" evidence="5">
    <location>
        <position position="33"/>
    </location>
    <ligand>
        <name>3',5'-cyclic AMP</name>
        <dbReference type="ChEBI" id="CHEBI:58165"/>
    </ligand>
</feature>
<dbReference type="PDB" id="6MM2">
    <property type="method" value="X-ray"/>
    <property type="resolution" value="1.04 A"/>
    <property type="chains" value="A=2-104"/>
</dbReference>
<name>A0ACD6B9N9_9CYAN</name>
<keyword evidence="2 6" id="KW-0067">ATP-binding</keyword>
<feature type="binding site" evidence="4">
    <location>
        <position position="43"/>
    </location>
    <ligand>
        <name>AMP</name>
        <dbReference type="ChEBI" id="CHEBI:456215"/>
        <label>1</label>
    </ligand>
</feature>
<feature type="binding site" evidence="2 6">
    <location>
        <position position="89"/>
    </location>
    <ligand>
        <name>ATP</name>
        <dbReference type="ChEBI" id="CHEBI:30616"/>
    </ligand>
</feature>
<feature type="binding site" evidence="2 6">
    <location>
        <position position="45"/>
    </location>
    <ligand>
        <name>ATP</name>
        <dbReference type="ChEBI" id="CHEBI:30616"/>
    </ligand>
</feature>
<feature type="binding site" evidence="2">
    <location>
        <position position="50"/>
    </location>
    <ligand>
        <name>Ca(2+)</name>
        <dbReference type="ChEBI" id="CHEBI:29108"/>
    </ligand>
</feature>
<organism evidence="1">
    <name type="scientific">Cyanobium sp. PCC 7001</name>
    <dbReference type="NCBI Taxonomy" id="180281"/>
    <lineage>
        <taxon>Bacteria</taxon>
        <taxon>Bacillati</taxon>
        <taxon>Cyanobacteriota</taxon>
        <taxon>Cyanophyceae</taxon>
        <taxon>Synechococcales</taxon>
        <taxon>Prochlorococcaceae</taxon>
        <taxon>Cyanobium</taxon>
    </lineage>
</organism>
<feature type="binding site" evidence="4">
    <location>
        <position position="59"/>
    </location>
    <ligand>
        <name>AMP</name>
        <dbReference type="ChEBI" id="CHEBI:456215"/>
        <label>2</label>
    </ligand>
</feature>
<keyword evidence="2 4" id="KW-0479">Metal-binding</keyword>
<evidence type="ECO:0007829" key="5">
    <source>
        <dbReference type="PDB" id="6MMQ"/>
    </source>
</evidence>
<gene>
    <name evidence="1" type="ORF">CPCC7001_1671</name>
</gene>
<evidence type="ECO:0007829" key="4">
    <source>
        <dbReference type="PDB" id="6MMO"/>
    </source>
</evidence>
<feature type="binding site" evidence="4">
    <location>
        <position position="63"/>
    </location>
    <ligand>
        <name>Mg(2+)</name>
        <dbReference type="ChEBI" id="CHEBI:18420"/>
    </ligand>
</feature>
<feature type="binding site" evidence="6">
    <location>
        <position position="42"/>
    </location>
    <ligand>
        <name>ATP</name>
        <dbReference type="ChEBI" id="CHEBI:30616"/>
    </ligand>
</feature>
<evidence type="ECO:0007829" key="6">
    <source>
        <dbReference type="PDB" id="6NTB"/>
    </source>
</evidence>
<feature type="binding site" evidence="4">
    <location>
        <position position="88"/>
    </location>
    <ligand>
        <name>AMP</name>
        <dbReference type="ChEBI" id="CHEBI:456215"/>
        <label>2</label>
    </ligand>
</feature>
<dbReference type="PDB" id="6MMO">
    <property type="method" value="X-ray"/>
    <property type="resolution" value="1.86 A"/>
    <property type="chains" value="A/B/C/D/E/F=2-104"/>
</dbReference>
<feature type="binding site" evidence="2 6">
    <location>
        <position position="88"/>
    </location>
    <ligand>
        <name>ATP</name>
        <dbReference type="ChEBI" id="CHEBI:30616"/>
    </ligand>
</feature>
<feature type="binding site" evidence="2 6">
    <location>
        <position position="43"/>
    </location>
    <ligand>
        <name>ATP</name>
        <dbReference type="ChEBI" id="CHEBI:30616"/>
    </ligand>
</feature>
<feature type="binding site" evidence="5">
    <location>
        <position position="65"/>
    </location>
    <ligand>
        <name>3',5'-cyclic AMP</name>
        <dbReference type="ChEBI" id="CHEBI:58165"/>
    </ligand>
</feature>
<feature type="binding site" evidence="6">
    <location>
        <position position="102"/>
    </location>
    <ligand>
        <name>ATP</name>
        <dbReference type="ChEBI" id="CHEBI:30616"/>
    </ligand>
</feature>
<feature type="binding site" evidence="4">
    <location>
        <position position="39"/>
    </location>
    <ligand>
        <name>AMP</name>
        <dbReference type="ChEBI" id="CHEBI:456215"/>
        <label>1</label>
    </ligand>
</feature>
<feature type="binding site" evidence="5">
    <location>
        <position position="59"/>
    </location>
    <ligand>
        <name>3',5'-cyclic AMP</name>
        <dbReference type="ChEBI" id="CHEBI:58165"/>
    </ligand>
</feature>
<feature type="binding site" evidence="2">
    <location>
        <position position="41"/>
    </location>
    <ligand>
        <name>Ca(2+)</name>
        <dbReference type="ChEBI" id="CHEBI:29108"/>
    </ligand>
</feature>
<accession>A0ACD6B9N9</accession>
<feature type="binding site" evidence="6">
    <location>
        <position position="31"/>
    </location>
    <ligand>
        <name>ATP</name>
        <dbReference type="ChEBI" id="CHEBI:30616"/>
    </ligand>
</feature>
<evidence type="ECO:0007829" key="3">
    <source>
        <dbReference type="PDB" id="6MMC"/>
    </source>
</evidence>
<dbReference type="PDB" id="6MMQ">
    <property type="method" value="X-ray"/>
    <property type="resolution" value="2.02 A"/>
    <property type="chains" value="A/B/C/D/E/F=2-104"/>
</dbReference>
<feature type="binding site" evidence="2 6">
    <location>
        <position position="30"/>
    </location>
    <ligand>
        <name>ATP</name>
        <dbReference type="ChEBI" id="CHEBI:30616"/>
    </ligand>
</feature>
<accession>B5II98</accession>
<keyword evidence="2" id="KW-0106">Calcium</keyword>
<feature type="binding site" evidence="2 6">
    <location>
        <position position="33"/>
    </location>
    <ligand>
        <name>ATP</name>
        <dbReference type="ChEBI" id="CHEBI:30616"/>
    </ligand>
</feature>
<feature type="binding site" evidence="5">
    <location>
        <position position="88"/>
    </location>
    <ligand>
        <name>3',5'-cyclic AMP</name>
        <dbReference type="ChEBI" id="CHEBI:58165"/>
    </ligand>
</feature>
<feature type="binding site" evidence="6">
    <location>
        <position position="39"/>
    </location>
    <ligand>
        <name>ATP</name>
        <dbReference type="ChEBI" id="CHEBI:30616"/>
    </ligand>
</feature>
<keyword evidence="2 3" id="KW-0002">3D-structure</keyword>
<feature type="binding site" evidence="3">
    <location>
        <position position="41"/>
    </location>
    <ligand>
        <name>ADP</name>
        <dbReference type="ChEBI" id="CHEBI:456216"/>
    </ligand>
</feature>
<feature type="binding site" evidence="3">
    <location>
        <position position="88"/>
    </location>
    <ligand>
        <name>ADP</name>
        <dbReference type="ChEBI" id="CHEBI:456216"/>
    </ligand>
</feature>
<protein>
    <submittedName>
        <fullName evidence="1">Uncharacterized protein</fullName>
    </submittedName>
</protein>
<feature type="binding site" evidence="2 6">
    <location>
        <position position="46"/>
    </location>
    <ligand>
        <name>ATP</name>
        <dbReference type="ChEBI" id="CHEBI:30616"/>
    </ligand>
</feature>
<feature type="binding site" evidence="3">
    <location>
        <position position="57"/>
    </location>
    <ligand>
        <name>ADP</name>
        <dbReference type="ChEBI" id="CHEBI:456216"/>
    </ligand>
</feature>
<feature type="binding site" evidence="2">
    <location>
        <position position="44"/>
    </location>
    <ligand>
        <name>Ca(2+)</name>
        <dbReference type="ChEBI" id="CHEBI:29108"/>
    </ligand>
</feature>
<feature type="binding site" evidence="3">
    <location>
        <position position="89"/>
    </location>
    <ligand>
        <name>ADP</name>
        <dbReference type="ChEBI" id="CHEBI:456216"/>
    </ligand>
</feature>
<reference evidence="2 3" key="2">
    <citation type="journal article" date="2019" name="bioRxiv">
        <title>Structure and function of SbtB from Cyanobium sp. 7001.</title>
        <authorList>
            <person name="Jackson C."/>
            <person name="Kaczmarski J.A."/>
            <person name="Price D."/>
        </authorList>
    </citation>
    <scope>X-RAY CRYSTALLOGRAPHY (1.04 ANGSTROMS) OF 2-104 IN COMPLEX WITH 3',5'-CYCLIC AMP; ADP; AMP; ATP; CA(2+) AND MG(2+)</scope>
</reference>
<feature type="binding site" evidence="4">
    <location>
        <position position="42"/>
    </location>
    <ligand>
        <name>AMP</name>
        <dbReference type="ChEBI" id="CHEBI:456215"/>
        <label>2</label>
    </ligand>
</feature>
<proteinExistence type="evidence at protein level"/>
<feature type="binding site" evidence="4">
    <location>
        <position position="89"/>
    </location>
    <ligand>
        <name>AMP</name>
        <dbReference type="ChEBI" id="CHEBI:456215"/>
        <label>2</label>
    </ligand>
</feature>
<feature type="binding site" evidence="4">
    <location>
        <position position="65"/>
    </location>
    <ligand>
        <name>AMP</name>
        <dbReference type="ChEBI" id="CHEBI:456215"/>
        <label>2</label>
    </ligand>
</feature>
<reference evidence="1" key="1">
    <citation type="submission" date="2008-07" db="EMBL/GenBank/DDBJ databases">
        <authorList>
            <person name="Lily E."/>
            <person name="Ferriera S."/>
            <person name="Johnson J."/>
            <person name="Kravitz S."/>
            <person name="Beeson K."/>
            <person name="Sutton G."/>
            <person name="Rogers Y.-H."/>
            <person name="Friedman R."/>
            <person name="Frazier M."/>
            <person name="Venter J.C."/>
        </authorList>
    </citation>
    <scope>NUCLEOTIDE SEQUENCE</scope>
    <source>
        <strain evidence="1">PCC 7001</strain>
    </source>
</reference>
<evidence type="ECO:0000313" key="1">
    <source>
        <dbReference type="EMBL" id="EDY38792.1"/>
    </source>
</evidence>
<feature type="binding site" evidence="4">
    <location>
        <position position="42"/>
    </location>
    <ligand>
        <name>AMP</name>
        <dbReference type="ChEBI" id="CHEBI:456215"/>
        <label>1</label>
    </ligand>
</feature>
<feature type="binding site" evidence="2">
    <location>
        <position position="50"/>
    </location>
    <ligand>
        <name>ATP</name>
        <dbReference type="ChEBI" id="CHEBI:30616"/>
    </ligand>
</feature>
<evidence type="ECO:0007829" key="2">
    <source>
        <dbReference type="PDB" id="6MM2"/>
    </source>
</evidence>
<feature type="binding site" evidence="3">
    <location>
        <position position="65"/>
    </location>
    <ligand>
        <name>ADP</name>
        <dbReference type="ChEBI" id="CHEBI:456216"/>
    </ligand>
</feature>
<feature type="binding site" evidence="3">
    <location>
        <position position="102"/>
    </location>
    <ligand>
        <name>ADP</name>
        <dbReference type="ChEBI" id="CHEBI:456216"/>
    </ligand>
</feature>
<feature type="binding site" evidence="2 6">
    <location>
        <position position="41"/>
    </location>
    <ligand>
        <name>ATP</name>
        <dbReference type="ChEBI" id="CHEBI:30616"/>
    </ligand>
</feature>
<feature type="binding site" evidence="4">
    <location>
        <position position="30"/>
    </location>
    <ligand>
        <name>AMP</name>
        <dbReference type="ChEBI" id="CHEBI:456215"/>
        <label>1</label>
    </ligand>
</feature>
<feature type="binding site" evidence="2 6">
    <location>
        <position position="59"/>
    </location>
    <ligand>
        <name>ATP</name>
        <dbReference type="ChEBI" id="CHEBI:30616"/>
    </ligand>
</feature>
<feature type="binding site" evidence="3">
    <location>
        <position position="42"/>
    </location>
    <ligand>
        <name>ADP</name>
        <dbReference type="ChEBI" id="CHEBI:456216"/>
    </ligand>
</feature>
<dbReference type="PDB" id="6N4A">
    <property type="method" value="X-ray"/>
    <property type="resolution" value="2.30 A"/>
    <property type="chains" value="A/B/C/D/E/F=2-104"/>
</dbReference>